<gene>
    <name evidence="1" type="ORF">CU097_005962</name>
</gene>
<comment type="caution">
    <text evidence="1">The sequence shown here is derived from an EMBL/GenBank/DDBJ whole genome shotgun (WGS) entry which is preliminary data.</text>
</comment>
<dbReference type="OrthoDB" id="2013972at2759"/>
<dbReference type="Proteomes" id="UP000252139">
    <property type="component" value="Unassembled WGS sequence"/>
</dbReference>
<protein>
    <recommendedName>
        <fullName evidence="3">Methyltransferase type 11 domain-containing protein</fullName>
    </recommendedName>
</protein>
<evidence type="ECO:0008006" key="3">
    <source>
        <dbReference type="Google" id="ProtNLM"/>
    </source>
</evidence>
<dbReference type="AlphaFoldDB" id="A0A367KEY5"/>
<keyword evidence="2" id="KW-1185">Reference proteome</keyword>
<organism evidence="1 2">
    <name type="scientific">Rhizopus azygosporus</name>
    <name type="common">Rhizopus microsporus var. azygosporus</name>
    <dbReference type="NCBI Taxonomy" id="86630"/>
    <lineage>
        <taxon>Eukaryota</taxon>
        <taxon>Fungi</taxon>
        <taxon>Fungi incertae sedis</taxon>
        <taxon>Mucoromycota</taxon>
        <taxon>Mucoromycotina</taxon>
        <taxon>Mucoromycetes</taxon>
        <taxon>Mucorales</taxon>
        <taxon>Mucorineae</taxon>
        <taxon>Rhizopodaceae</taxon>
        <taxon>Rhizopus</taxon>
    </lineage>
</organism>
<accession>A0A367KEY5</accession>
<evidence type="ECO:0000313" key="1">
    <source>
        <dbReference type="EMBL" id="RCI00785.1"/>
    </source>
</evidence>
<proteinExistence type="predicted"/>
<reference evidence="1 2" key="1">
    <citation type="journal article" date="2018" name="G3 (Bethesda)">
        <title>Phylogenetic and Phylogenomic Definition of Rhizopus Species.</title>
        <authorList>
            <person name="Gryganskyi A.P."/>
            <person name="Golan J."/>
            <person name="Dolatabadi S."/>
            <person name="Mondo S."/>
            <person name="Robb S."/>
            <person name="Idnurm A."/>
            <person name="Muszewska A."/>
            <person name="Steczkiewicz K."/>
            <person name="Masonjones S."/>
            <person name="Liao H.L."/>
            <person name="Gajdeczka M.T."/>
            <person name="Anike F."/>
            <person name="Vuek A."/>
            <person name="Anishchenko I.M."/>
            <person name="Voigt K."/>
            <person name="de Hoog G.S."/>
            <person name="Smith M.E."/>
            <person name="Heitman J."/>
            <person name="Vilgalys R."/>
            <person name="Stajich J.E."/>
        </authorList>
    </citation>
    <scope>NUCLEOTIDE SEQUENCE [LARGE SCALE GENOMIC DNA]</scope>
    <source>
        <strain evidence="1 2">CBS 357.93</strain>
    </source>
</reference>
<sequence length="68" mass="7504">MRLFIAALREDEWPAAINEVLRVAKPGGMIQLMEYVSKMYTLSSCQVGNNMNTLIGSSVNDLNTNVPS</sequence>
<dbReference type="EMBL" id="PJQL01000040">
    <property type="protein sequence ID" value="RCI00785.1"/>
    <property type="molecule type" value="Genomic_DNA"/>
</dbReference>
<name>A0A367KEY5_RHIAZ</name>
<evidence type="ECO:0000313" key="2">
    <source>
        <dbReference type="Proteomes" id="UP000252139"/>
    </source>
</evidence>